<protein>
    <submittedName>
        <fullName evidence="2">Uncharacterized protein</fullName>
    </submittedName>
</protein>
<name>A0AAD5N7G7_PARTN</name>
<gene>
    <name evidence="2" type="ORF">KIN20_018413</name>
</gene>
<organism evidence="2 3">
    <name type="scientific">Parelaphostrongylus tenuis</name>
    <name type="common">Meningeal worm</name>
    <dbReference type="NCBI Taxonomy" id="148309"/>
    <lineage>
        <taxon>Eukaryota</taxon>
        <taxon>Metazoa</taxon>
        <taxon>Ecdysozoa</taxon>
        <taxon>Nematoda</taxon>
        <taxon>Chromadorea</taxon>
        <taxon>Rhabditida</taxon>
        <taxon>Rhabditina</taxon>
        <taxon>Rhabditomorpha</taxon>
        <taxon>Strongyloidea</taxon>
        <taxon>Metastrongylidae</taxon>
        <taxon>Parelaphostrongylus</taxon>
    </lineage>
</organism>
<accession>A0AAD5N7G7</accession>
<evidence type="ECO:0000313" key="2">
    <source>
        <dbReference type="EMBL" id="KAJ1359639.1"/>
    </source>
</evidence>
<dbReference type="AlphaFoldDB" id="A0AAD5N7G7"/>
<comment type="caution">
    <text evidence="2">The sequence shown here is derived from an EMBL/GenBank/DDBJ whole genome shotgun (WGS) entry which is preliminary data.</text>
</comment>
<evidence type="ECO:0000256" key="1">
    <source>
        <dbReference type="SAM" id="MobiDB-lite"/>
    </source>
</evidence>
<dbReference type="Proteomes" id="UP001196413">
    <property type="component" value="Unassembled WGS sequence"/>
</dbReference>
<dbReference type="EMBL" id="JAHQIW010003656">
    <property type="protein sequence ID" value="KAJ1359639.1"/>
    <property type="molecule type" value="Genomic_DNA"/>
</dbReference>
<proteinExistence type="predicted"/>
<keyword evidence="3" id="KW-1185">Reference proteome</keyword>
<evidence type="ECO:0000313" key="3">
    <source>
        <dbReference type="Proteomes" id="UP001196413"/>
    </source>
</evidence>
<feature type="region of interest" description="Disordered" evidence="1">
    <location>
        <begin position="1"/>
        <end position="50"/>
    </location>
</feature>
<feature type="compositionally biased region" description="Gly residues" evidence="1">
    <location>
        <begin position="24"/>
        <end position="34"/>
    </location>
</feature>
<reference evidence="2" key="1">
    <citation type="submission" date="2021-06" db="EMBL/GenBank/DDBJ databases">
        <title>Parelaphostrongylus tenuis whole genome reference sequence.</title>
        <authorList>
            <person name="Garwood T.J."/>
            <person name="Larsen P.A."/>
            <person name="Fountain-Jones N.M."/>
            <person name="Garbe J.R."/>
            <person name="Macchietto M.G."/>
            <person name="Kania S.A."/>
            <person name="Gerhold R.W."/>
            <person name="Richards J.E."/>
            <person name="Wolf T.M."/>
        </authorList>
    </citation>
    <scope>NUCLEOTIDE SEQUENCE</scope>
    <source>
        <strain evidence="2">MNPRO001-30</strain>
        <tissue evidence="2">Meninges</tissue>
    </source>
</reference>
<sequence length="50" mass="5222">MEIDRSAHPTMDGTVSDFDLMGGRPNGFGGGRVLGDGSNDRDLEAMSAHA</sequence>